<evidence type="ECO:0008006" key="3">
    <source>
        <dbReference type="Google" id="ProtNLM"/>
    </source>
</evidence>
<dbReference type="Gene3D" id="1.10.10.60">
    <property type="entry name" value="Homeodomain-like"/>
    <property type="match status" value="1"/>
</dbReference>
<dbReference type="RefSeq" id="WP_236113470.1">
    <property type="nucleotide sequence ID" value="NZ_JAKGTI010000001.1"/>
</dbReference>
<evidence type="ECO:0000313" key="1">
    <source>
        <dbReference type="EMBL" id="MCF4097928.1"/>
    </source>
</evidence>
<comment type="caution">
    <text evidence="1">The sequence shown here is derived from an EMBL/GenBank/DDBJ whole genome shotgun (WGS) entry which is preliminary data.</text>
</comment>
<sequence>MKLSDAEWGEIKEAYETSDMRVVEICASYDVSPATLYAYARRNNWVKRNQKKKAQSGQDFRARLATLLDMKLNALEADLTHVKATDLTAIANLLKLFDKANEKPGANEAAPQIRPDQVAAMRQRILKRIDALRDNAK</sequence>
<evidence type="ECO:0000313" key="2">
    <source>
        <dbReference type="Proteomes" id="UP001201217"/>
    </source>
</evidence>
<gene>
    <name evidence="1" type="ORF">L1I42_05440</name>
</gene>
<organism evidence="1 2">
    <name type="scientific">Maritalea mediterranea</name>
    <dbReference type="NCBI Taxonomy" id="2909667"/>
    <lineage>
        <taxon>Bacteria</taxon>
        <taxon>Pseudomonadati</taxon>
        <taxon>Pseudomonadota</taxon>
        <taxon>Alphaproteobacteria</taxon>
        <taxon>Hyphomicrobiales</taxon>
        <taxon>Devosiaceae</taxon>
        <taxon>Maritalea</taxon>
    </lineage>
</organism>
<keyword evidence="2" id="KW-1185">Reference proteome</keyword>
<reference evidence="1 2" key="1">
    <citation type="submission" date="2022-01" db="EMBL/GenBank/DDBJ databases">
        <title>Maritalea mediterranea sp. nov., isolated from marine plastic residues from the Malva-rosa beach (Valencia, Spain).</title>
        <authorList>
            <person name="Vidal-Verdu A."/>
            <person name="Molina-Menor E."/>
            <person name="Pascual J."/>
            <person name="Pereto J."/>
            <person name="Porcar M."/>
        </authorList>
    </citation>
    <scope>NUCLEOTIDE SEQUENCE [LARGE SCALE GENOMIC DNA]</scope>
    <source>
        <strain evidence="1 2">P4.10X</strain>
    </source>
</reference>
<protein>
    <recommendedName>
        <fullName evidence="3">Transposase</fullName>
    </recommendedName>
</protein>
<proteinExistence type="predicted"/>
<name>A0ABS9E4X5_9HYPH</name>
<dbReference type="Proteomes" id="UP001201217">
    <property type="component" value="Unassembled WGS sequence"/>
</dbReference>
<dbReference type="EMBL" id="JAKGTI010000001">
    <property type="protein sequence ID" value="MCF4097928.1"/>
    <property type="molecule type" value="Genomic_DNA"/>
</dbReference>
<accession>A0ABS9E4X5</accession>